<name>A0A1Y2BW83_9FUNG</name>
<keyword evidence="1" id="KW-0472">Membrane</keyword>
<evidence type="ECO:0000313" key="3">
    <source>
        <dbReference type="Proteomes" id="UP000193642"/>
    </source>
</evidence>
<comment type="caution">
    <text evidence="1">Lacks conserved residue(s) required for the propagation of feature annotation.</text>
</comment>
<dbReference type="GO" id="GO:0005743">
    <property type="term" value="C:mitochondrial inner membrane"/>
    <property type="evidence" value="ECO:0007669"/>
    <property type="project" value="UniProtKB-SubCell"/>
</dbReference>
<accession>A0A1Y2BW83</accession>
<comment type="similarity">
    <text evidence="1">Belongs to the SURF1 family.</text>
</comment>
<gene>
    <name evidence="2" type="ORF">BCR33DRAFT_720280</name>
</gene>
<dbReference type="OrthoDB" id="10040024at2759"/>
<organism evidence="2 3">
    <name type="scientific">Rhizoclosmatium globosum</name>
    <dbReference type="NCBI Taxonomy" id="329046"/>
    <lineage>
        <taxon>Eukaryota</taxon>
        <taxon>Fungi</taxon>
        <taxon>Fungi incertae sedis</taxon>
        <taxon>Chytridiomycota</taxon>
        <taxon>Chytridiomycota incertae sedis</taxon>
        <taxon>Chytridiomycetes</taxon>
        <taxon>Chytridiales</taxon>
        <taxon>Chytriomycetaceae</taxon>
        <taxon>Rhizoclosmatium</taxon>
    </lineage>
</organism>
<comment type="subcellular location">
    <subcellularLocation>
        <location evidence="1">Mitochondrion inner membrane</location>
        <topology evidence="1">Multi-pass membrane protein</topology>
    </subcellularLocation>
</comment>
<sequence length="84" mass="9055">MSKWTNSEPILVDMISNSKINESLLNTPGAPLARNGNSIQLKNNHLAYAITWFGMCGITAFLIHGMSKGKTGFGAVGKGRKSLF</sequence>
<keyword evidence="1" id="KW-1133">Transmembrane helix</keyword>
<evidence type="ECO:0000256" key="1">
    <source>
        <dbReference type="RuleBase" id="RU363076"/>
    </source>
</evidence>
<comment type="function">
    <text evidence="1">Probably involved in the biogenesis of the COX complex.</text>
</comment>
<dbReference type="Pfam" id="PF02104">
    <property type="entry name" value="SURF1"/>
    <property type="match status" value="1"/>
</dbReference>
<dbReference type="AlphaFoldDB" id="A0A1Y2BW83"/>
<evidence type="ECO:0000313" key="2">
    <source>
        <dbReference type="EMBL" id="ORY39012.1"/>
    </source>
</evidence>
<keyword evidence="1" id="KW-0999">Mitochondrion inner membrane</keyword>
<dbReference type="InterPro" id="IPR002994">
    <property type="entry name" value="Surf1/Shy1"/>
</dbReference>
<dbReference type="EMBL" id="MCGO01000041">
    <property type="protein sequence ID" value="ORY39012.1"/>
    <property type="molecule type" value="Genomic_DNA"/>
</dbReference>
<keyword evidence="1" id="KW-0496">Mitochondrion</keyword>
<keyword evidence="3" id="KW-1185">Reference proteome</keyword>
<reference evidence="2 3" key="1">
    <citation type="submission" date="2016-07" db="EMBL/GenBank/DDBJ databases">
        <title>Pervasive Adenine N6-methylation of Active Genes in Fungi.</title>
        <authorList>
            <consortium name="DOE Joint Genome Institute"/>
            <person name="Mondo S.J."/>
            <person name="Dannebaum R.O."/>
            <person name="Kuo R.C."/>
            <person name="Labutti K."/>
            <person name="Haridas S."/>
            <person name="Kuo A."/>
            <person name="Salamov A."/>
            <person name="Ahrendt S.R."/>
            <person name="Lipzen A."/>
            <person name="Sullivan W."/>
            <person name="Andreopoulos W.B."/>
            <person name="Clum A."/>
            <person name="Lindquist E."/>
            <person name="Daum C."/>
            <person name="Ramamoorthy G.K."/>
            <person name="Gryganskyi A."/>
            <person name="Culley D."/>
            <person name="Magnuson J.K."/>
            <person name="James T.Y."/>
            <person name="O'Malley M.A."/>
            <person name="Stajich J.E."/>
            <person name="Spatafora J.W."/>
            <person name="Visel A."/>
            <person name="Grigoriev I.V."/>
        </authorList>
    </citation>
    <scope>NUCLEOTIDE SEQUENCE [LARGE SCALE GENOMIC DNA]</scope>
    <source>
        <strain evidence="2 3">JEL800</strain>
    </source>
</reference>
<comment type="caution">
    <text evidence="2">The sequence shown here is derived from an EMBL/GenBank/DDBJ whole genome shotgun (WGS) entry which is preliminary data.</text>
</comment>
<proteinExistence type="inferred from homology"/>
<dbReference type="Proteomes" id="UP000193642">
    <property type="component" value="Unassembled WGS sequence"/>
</dbReference>
<keyword evidence="1" id="KW-0812">Transmembrane</keyword>
<protein>
    <recommendedName>
        <fullName evidence="1">SURF1-like protein</fullName>
    </recommendedName>
</protein>
<dbReference type="PROSITE" id="PS50895">
    <property type="entry name" value="SURF1"/>
    <property type="match status" value="1"/>
</dbReference>
<feature type="transmembrane region" description="Helical" evidence="1">
    <location>
        <begin position="45"/>
        <end position="63"/>
    </location>
</feature>